<dbReference type="Proteomes" id="UP001363622">
    <property type="component" value="Unassembled WGS sequence"/>
</dbReference>
<dbReference type="Gene3D" id="3.30.70.360">
    <property type="match status" value="1"/>
</dbReference>
<gene>
    <name evidence="4" type="ORF">IWZ03DRAFT_427763</name>
</gene>
<feature type="compositionally biased region" description="Acidic residues" evidence="3">
    <location>
        <begin position="445"/>
        <end position="454"/>
    </location>
</feature>
<dbReference type="InterPro" id="IPR036264">
    <property type="entry name" value="Bact_exopeptidase_dim_dom"/>
</dbReference>
<comment type="caution">
    <text evidence="4">The sequence shown here is derived from an EMBL/GenBank/DDBJ whole genome shotgun (WGS) entry which is preliminary data.</text>
</comment>
<proteinExistence type="inferred from homology"/>
<dbReference type="InterPro" id="IPR052030">
    <property type="entry name" value="Peptidase_M20/M20A_hydrolases"/>
</dbReference>
<protein>
    <recommendedName>
        <fullName evidence="2">Peptidase M20 domain-containing protein 2</fullName>
    </recommendedName>
</protein>
<evidence type="ECO:0000313" key="4">
    <source>
        <dbReference type="EMBL" id="KAK7523353.1"/>
    </source>
</evidence>
<feature type="compositionally biased region" description="Acidic residues" evidence="3">
    <location>
        <begin position="424"/>
        <end position="434"/>
    </location>
</feature>
<dbReference type="Gene3D" id="3.40.630.10">
    <property type="entry name" value="Zn peptidases"/>
    <property type="match status" value="1"/>
</dbReference>
<dbReference type="EMBL" id="JBBPHU010000001">
    <property type="protein sequence ID" value="KAK7523353.1"/>
    <property type="molecule type" value="Genomic_DNA"/>
</dbReference>
<evidence type="ECO:0000256" key="1">
    <source>
        <dbReference type="ARBA" id="ARBA00006247"/>
    </source>
</evidence>
<dbReference type="SUPFAM" id="SSF53187">
    <property type="entry name" value="Zn-dependent exopeptidases"/>
    <property type="match status" value="1"/>
</dbReference>
<evidence type="ECO:0000256" key="2">
    <source>
        <dbReference type="PIRNR" id="PIRNR037226"/>
    </source>
</evidence>
<comment type="similarity">
    <text evidence="1 2">Belongs to the peptidase M20A family.</text>
</comment>
<accession>A0ABR1KWV4</accession>
<dbReference type="SUPFAM" id="SSF55031">
    <property type="entry name" value="Bacterial exopeptidase dimerisation domain"/>
    <property type="match status" value="1"/>
</dbReference>
<feature type="region of interest" description="Disordered" evidence="3">
    <location>
        <begin position="421"/>
        <end position="454"/>
    </location>
</feature>
<dbReference type="InterPro" id="IPR017144">
    <property type="entry name" value="Xaa-Arg_dipeptidase"/>
</dbReference>
<dbReference type="InterPro" id="IPR002933">
    <property type="entry name" value="Peptidase_M20"/>
</dbReference>
<reference evidence="4 5" key="1">
    <citation type="submission" date="2024-04" db="EMBL/GenBank/DDBJ databases">
        <title>Phyllosticta paracitricarpa is synonymous to the EU quarantine fungus P. citricarpa based on phylogenomic analyses.</title>
        <authorList>
            <consortium name="Lawrence Berkeley National Laboratory"/>
            <person name="Van Ingen-Buijs V.A."/>
            <person name="Van Westerhoven A.C."/>
            <person name="Haridas S."/>
            <person name="Skiadas P."/>
            <person name="Martin F."/>
            <person name="Groenewald J.Z."/>
            <person name="Crous P.W."/>
            <person name="Seidl M.F."/>
        </authorList>
    </citation>
    <scope>NUCLEOTIDE SEQUENCE [LARGE SCALE GENOMIC DNA]</scope>
    <source>
        <strain evidence="4 5">CBS 123371</strain>
    </source>
</reference>
<organism evidence="4 5">
    <name type="scientific">Phyllosticta citriasiana</name>
    <dbReference type="NCBI Taxonomy" id="595635"/>
    <lineage>
        <taxon>Eukaryota</taxon>
        <taxon>Fungi</taxon>
        <taxon>Dikarya</taxon>
        <taxon>Ascomycota</taxon>
        <taxon>Pezizomycotina</taxon>
        <taxon>Dothideomycetes</taxon>
        <taxon>Dothideomycetes incertae sedis</taxon>
        <taxon>Botryosphaeriales</taxon>
        <taxon>Phyllostictaceae</taxon>
        <taxon>Phyllosticta</taxon>
    </lineage>
</organism>
<evidence type="ECO:0000256" key="3">
    <source>
        <dbReference type="SAM" id="MobiDB-lite"/>
    </source>
</evidence>
<keyword evidence="5" id="KW-1185">Reference proteome</keyword>
<dbReference type="CDD" id="cd05672">
    <property type="entry name" value="M20_ACY1L2-like"/>
    <property type="match status" value="1"/>
</dbReference>
<dbReference type="NCBIfam" id="TIGR01891">
    <property type="entry name" value="amidohydrolases"/>
    <property type="match status" value="1"/>
</dbReference>
<dbReference type="PANTHER" id="PTHR30575">
    <property type="entry name" value="PEPTIDASE M20"/>
    <property type="match status" value="1"/>
</dbReference>
<evidence type="ECO:0000313" key="5">
    <source>
        <dbReference type="Proteomes" id="UP001363622"/>
    </source>
</evidence>
<dbReference type="PANTHER" id="PTHR30575:SF4">
    <property type="entry name" value="PEPTIDASE M20 DOMAIN-CONTAINING PROTEIN 2"/>
    <property type="match status" value="1"/>
</dbReference>
<dbReference type="InterPro" id="IPR017439">
    <property type="entry name" value="Amidohydrolase"/>
</dbReference>
<name>A0ABR1KWV4_9PEZI</name>
<dbReference type="Pfam" id="PF01546">
    <property type="entry name" value="Peptidase_M20"/>
    <property type="match status" value="1"/>
</dbReference>
<sequence>MEDDDWVLVSSPSAASTADTTLSYLDDISAFVDELADALWPVNKKIHDHPELGFKEKIAAEALTSFLKARRGWNVTLGVYGMDTAWVAVWDSGRKGTVVSFNAEMDALPEIGHACGHNLIATASVAGALAAAAVMEKDQLPGKVVLFGTPAEEGGGGKIKLLKAGAYTDYKVDFNLISHPGITADSALMTTTAYTRFKVEYFGRESHAAANPWLGINALDALITAYNALSMLRQQTQPTDIIQGHITSGGLAPNIIHAYAAGIFVLRASSLSRLATLTKKAHSCFVAGATATGSRLVLTQQNSYADHRPNALLASLYRRSFNALGGAIPGPAIDAAQGHSNASTDQGDVSYALPSLSAGFAIRPGRQGNGPHSPDFEQAAGTREAFGRALRVGKALAGTAVAVVRGEGGGRDEVWRVWRRDVKGEEEEEEEEEEGGKNGWRWETGEGESEMGEF</sequence>
<dbReference type="PIRSF" id="PIRSF037226">
    <property type="entry name" value="Amidohydrolase_ACY1L2_prd"/>
    <property type="match status" value="1"/>
</dbReference>